<dbReference type="EMBL" id="RJVU01054669">
    <property type="protein sequence ID" value="ROL01475.1"/>
    <property type="molecule type" value="Genomic_DNA"/>
</dbReference>
<reference evidence="2 3" key="1">
    <citation type="submission" date="2018-10" db="EMBL/GenBank/DDBJ databases">
        <title>Genome assembly for a Yunnan-Guizhou Plateau 3E fish, Anabarilius grahami (Regan), and its evolutionary and genetic applications.</title>
        <authorList>
            <person name="Jiang W."/>
        </authorList>
    </citation>
    <scope>NUCLEOTIDE SEQUENCE [LARGE SCALE GENOMIC DNA]</scope>
    <source>
        <strain evidence="2">AG-KIZ</strain>
        <tissue evidence="2">Muscle</tissue>
    </source>
</reference>
<dbReference type="AlphaFoldDB" id="A0A3N0Y0U7"/>
<evidence type="ECO:0000256" key="1">
    <source>
        <dbReference type="SAM" id="Phobius"/>
    </source>
</evidence>
<name>A0A3N0Y0U7_ANAGA</name>
<feature type="transmembrane region" description="Helical" evidence="1">
    <location>
        <begin position="6"/>
        <end position="29"/>
    </location>
</feature>
<evidence type="ECO:0000313" key="2">
    <source>
        <dbReference type="EMBL" id="ROL01475.1"/>
    </source>
</evidence>
<organism evidence="2 3">
    <name type="scientific">Anabarilius grahami</name>
    <name type="common">Kanglang fish</name>
    <name type="synonym">Barilius grahami</name>
    <dbReference type="NCBI Taxonomy" id="495550"/>
    <lineage>
        <taxon>Eukaryota</taxon>
        <taxon>Metazoa</taxon>
        <taxon>Chordata</taxon>
        <taxon>Craniata</taxon>
        <taxon>Vertebrata</taxon>
        <taxon>Euteleostomi</taxon>
        <taxon>Actinopterygii</taxon>
        <taxon>Neopterygii</taxon>
        <taxon>Teleostei</taxon>
        <taxon>Ostariophysi</taxon>
        <taxon>Cypriniformes</taxon>
        <taxon>Xenocyprididae</taxon>
        <taxon>Xenocypridinae</taxon>
        <taxon>Xenocypridinae incertae sedis</taxon>
        <taxon>Anabarilius</taxon>
    </lineage>
</organism>
<protein>
    <submittedName>
        <fullName evidence="2">Uncharacterized protein</fullName>
    </submittedName>
</protein>
<comment type="caution">
    <text evidence="2">The sequence shown here is derived from an EMBL/GenBank/DDBJ whole genome shotgun (WGS) entry which is preliminary data.</text>
</comment>
<accession>A0A3N0Y0U7</accession>
<evidence type="ECO:0000313" key="3">
    <source>
        <dbReference type="Proteomes" id="UP000281406"/>
    </source>
</evidence>
<keyword evidence="1" id="KW-1133">Transmembrane helix</keyword>
<keyword evidence="1" id="KW-0472">Membrane</keyword>
<keyword evidence="1" id="KW-0812">Transmembrane</keyword>
<keyword evidence="3" id="KW-1185">Reference proteome</keyword>
<dbReference type="Proteomes" id="UP000281406">
    <property type="component" value="Unassembled WGS sequence"/>
</dbReference>
<proteinExistence type="predicted"/>
<sequence>MASVSLQWIFRLLVVLIIFQGVCVVFYYTTNTHSSRDAMTDTLQQLRCAKLRQKFSIIKPAKRDAMTDTLQQLRCAKLRQKFSIIKPAKSINFKSFTQELSGFLSCPYKSNQTERELNRQVDPPAPPPVADPITPPWPVDMSAPSWLFPPSAPPDTIVLAAPPGSLIPPDFLPAPRISEHPLRFVSSPLRFSSSSTLVLRHPGSTSVLRHPGSTSDTRHYGSTSRTIGVARSRWLFICV</sequence>
<gene>
    <name evidence="2" type="ORF">DPX16_2044</name>
</gene>